<keyword evidence="2" id="KW-0732">Signal</keyword>
<evidence type="ECO:0000256" key="2">
    <source>
        <dbReference type="SAM" id="SignalP"/>
    </source>
</evidence>
<feature type="domain" description="Cupin type-1" evidence="3">
    <location>
        <begin position="64"/>
        <end position="206"/>
    </location>
</feature>
<dbReference type="SUPFAM" id="SSF51182">
    <property type="entry name" value="RmlC-like cupins"/>
    <property type="match status" value="1"/>
</dbReference>
<accession>A0A098GGS0</accession>
<reference evidence="5 7" key="3">
    <citation type="submission" date="2016-10" db="EMBL/GenBank/DDBJ databases">
        <authorList>
            <person name="Varghese N."/>
            <person name="Submissions S."/>
        </authorList>
    </citation>
    <scope>NUCLEOTIDE SEQUENCE [LARGE SCALE GENOMIC DNA]</scope>
    <source>
        <strain evidence="5 7">ATCC 33218</strain>
    </source>
</reference>
<dbReference type="HOGENOM" id="CLU_030515_0_0_6"/>
<dbReference type="GO" id="GO:0046564">
    <property type="term" value="F:oxalate decarboxylase activity"/>
    <property type="evidence" value="ECO:0007669"/>
    <property type="project" value="UniProtKB-EC"/>
</dbReference>
<name>A0A098GGS0_LEGMI</name>
<keyword evidence="1" id="KW-0479">Metal-binding</keyword>
<dbReference type="Pfam" id="PF00190">
    <property type="entry name" value="Cupin_1"/>
    <property type="match status" value="2"/>
</dbReference>
<dbReference type="Gene3D" id="2.60.120.10">
    <property type="entry name" value="Jelly Rolls"/>
    <property type="match status" value="2"/>
</dbReference>
<keyword evidence="4" id="KW-0456">Lyase</keyword>
<dbReference type="OrthoDB" id="1973590at2"/>
<feature type="chain" id="PRO_5009750789" evidence="2">
    <location>
        <begin position="26"/>
        <end position="393"/>
    </location>
</feature>
<reference evidence="4" key="2">
    <citation type="submission" date="2014-09" db="EMBL/GenBank/DDBJ databases">
        <authorList>
            <person name="GOMEZ-VALERO Laura"/>
        </authorList>
    </citation>
    <scope>NUCLEOTIDE SEQUENCE</scope>
    <source>
        <strain evidence="4">ATCC33218</strain>
    </source>
</reference>
<dbReference type="EC" id="4.1.1.2" evidence="4"/>
<dbReference type="GO" id="GO:0046872">
    <property type="term" value="F:metal ion binding"/>
    <property type="evidence" value="ECO:0007669"/>
    <property type="project" value="UniProtKB-KW"/>
</dbReference>
<dbReference type="SMART" id="SM00835">
    <property type="entry name" value="Cupin_1"/>
    <property type="match status" value="2"/>
</dbReference>
<dbReference type="EMBL" id="LN614830">
    <property type="protein sequence ID" value="CEG61683.1"/>
    <property type="molecule type" value="Genomic_DNA"/>
</dbReference>
<dbReference type="PATRIC" id="fig|451.8.peg.2842"/>
<sequence>MIRKYRTAAIKIAFLVGFVIPHAQAADATPSSGPETTVVNANPKIQKLLQDESANLAAEFPYRINLFKQGQVDKNSAGVRIAETANQLLSNNSGLLFYYEVVTDAMRVPHWHANATEIGTVLSGKMRVTIWEGAGNTKIYTVEKNGTWIIPKAKLHSLENVGQEKMKFLVVYDSPIAADRDFLTAWASLPDAILARAVGLSESDIASIKKTTVNRLSAFDPAASPEKGDMYSDLSNNFMTTKPLYQSELGSITRVDSKVNPHIDGMALQRTIMKPNVLRVPHWYTSGDVLLFVLRGDAFFTMMDNDGKVYHSLIHRGDLISIPVGNFHSFLNIGNEDLEIYEGFNRTDGINEITLMNGVQHFNLGTMAGATGLSKDLIKKIQQEKLESYMVKF</sequence>
<dbReference type="PANTHER" id="PTHR35848">
    <property type="entry name" value="OXALATE-BINDING PROTEIN"/>
    <property type="match status" value="1"/>
</dbReference>
<evidence type="ECO:0000313" key="7">
    <source>
        <dbReference type="Proteomes" id="UP000182998"/>
    </source>
</evidence>
<dbReference type="InterPro" id="IPR011051">
    <property type="entry name" value="RmlC_Cupin_sf"/>
</dbReference>
<evidence type="ECO:0000313" key="4">
    <source>
        <dbReference type="EMBL" id="CEG61683.1"/>
    </source>
</evidence>
<evidence type="ECO:0000259" key="3">
    <source>
        <dbReference type="SMART" id="SM00835"/>
    </source>
</evidence>
<dbReference type="AlphaFoldDB" id="A0A098GGS0"/>
<dbReference type="Proteomes" id="UP000182998">
    <property type="component" value="Unassembled WGS sequence"/>
</dbReference>
<reference evidence="6" key="1">
    <citation type="submission" date="2014-09" db="EMBL/GenBank/DDBJ databases">
        <authorList>
            <person name="Gomez-Valero L."/>
        </authorList>
    </citation>
    <scope>NUCLEOTIDE SEQUENCE [LARGE SCALE GENOMIC DNA]</scope>
    <source>
        <strain evidence="6">ATCC33218</strain>
    </source>
</reference>
<feature type="domain" description="Cupin type-1" evidence="3">
    <location>
        <begin position="236"/>
        <end position="379"/>
    </location>
</feature>
<evidence type="ECO:0000256" key="1">
    <source>
        <dbReference type="ARBA" id="ARBA00022723"/>
    </source>
</evidence>
<organism evidence="4 6">
    <name type="scientific">Legionella micdadei</name>
    <name type="common">Tatlockia micdadei</name>
    <dbReference type="NCBI Taxonomy" id="451"/>
    <lineage>
        <taxon>Bacteria</taxon>
        <taxon>Pseudomonadati</taxon>
        <taxon>Pseudomonadota</taxon>
        <taxon>Gammaproteobacteria</taxon>
        <taxon>Legionellales</taxon>
        <taxon>Legionellaceae</taxon>
        <taxon>Legionella</taxon>
    </lineage>
</organism>
<gene>
    <name evidence="4" type="ORF">LMI_2417</name>
    <name evidence="5" type="ORF">SAMN02982997_01060</name>
</gene>
<evidence type="ECO:0000313" key="6">
    <source>
        <dbReference type="Proteomes" id="UP000032414"/>
    </source>
</evidence>
<dbReference type="KEGG" id="tmc:LMI_2417"/>
<dbReference type="InterPro" id="IPR014710">
    <property type="entry name" value="RmlC-like_jellyroll"/>
</dbReference>
<keyword evidence="7" id="KW-1185">Reference proteome</keyword>
<feature type="signal peptide" evidence="2">
    <location>
        <begin position="1"/>
        <end position="25"/>
    </location>
</feature>
<dbReference type="InterPro" id="IPR006045">
    <property type="entry name" value="Cupin_1"/>
</dbReference>
<proteinExistence type="predicted"/>
<dbReference type="RefSeq" id="WP_045099879.1">
    <property type="nucleotide sequence ID" value="NZ_CP020614.1"/>
</dbReference>
<dbReference type="STRING" id="451.B6N58_04090"/>
<protein>
    <submittedName>
        <fullName evidence="4">Oxalate decarboxylase</fullName>
        <ecNumber evidence="4">4.1.1.2</ecNumber>
    </submittedName>
</protein>
<dbReference type="Proteomes" id="UP000032414">
    <property type="component" value="Chromosome I"/>
</dbReference>
<evidence type="ECO:0000313" key="5">
    <source>
        <dbReference type="EMBL" id="SCY20339.1"/>
    </source>
</evidence>
<dbReference type="InterPro" id="IPR051610">
    <property type="entry name" value="GPI/OXD"/>
</dbReference>
<dbReference type="PANTHER" id="PTHR35848:SF9">
    <property type="entry name" value="SLL1358 PROTEIN"/>
    <property type="match status" value="1"/>
</dbReference>
<dbReference type="EMBL" id="FMVN01000005">
    <property type="protein sequence ID" value="SCY20339.1"/>
    <property type="molecule type" value="Genomic_DNA"/>
</dbReference>